<dbReference type="EMBL" id="JAYGJQ010000001">
    <property type="protein sequence ID" value="MEA9355762.1"/>
    <property type="molecule type" value="Genomic_DNA"/>
</dbReference>
<dbReference type="Pfam" id="PF02321">
    <property type="entry name" value="OEP"/>
    <property type="match status" value="1"/>
</dbReference>
<keyword evidence="6" id="KW-0472">Membrane</keyword>
<keyword evidence="5" id="KW-0812">Transmembrane</keyword>
<evidence type="ECO:0000313" key="9">
    <source>
        <dbReference type="Proteomes" id="UP001302274"/>
    </source>
</evidence>
<keyword evidence="7" id="KW-0998">Cell outer membrane</keyword>
<reference evidence="8 9" key="1">
    <citation type="submission" date="2023-11" db="EMBL/GenBank/DDBJ databases">
        <title>A Novel Polar Bacteriovorax (B. antarcticus) Isolated from the Biocrust in Antarctica.</title>
        <authorList>
            <person name="Mun W."/>
            <person name="Choi S.Y."/>
            <person name="Mitchell R.J."/>
        </authorList>
    </citation>
    <scope>NUCLEOTIDE SEQUENCE [LARGE SCALE GENOMIC DNA]</scope>
    <source>
        <strain evidence="8 9">PP10</strain>
    </source>
</reference>
<evidence type="ECO:0000256" key="4">
    <source>
        <dbReference type="ARBA" id="ARBA00022452"/>
    </source>
</evidence>
<dbReference type="PANTHER" id="PTHR30026">
    <property type="entry name" value="OUTER MEMBRANE PROTEIN TOLC"/>
    <property type="match status" value="1"/>
</dbReference>
<dbReference type="InterPro" id="IPR003423">
    <property type="entry name" value="OMP_efflux"/>
</dbReference>
<evidence type="ECO:0000256" key="2">
    <source>
        <dbReference type="ARBA" id="ARBA00007613"/>
    </source>
</evidence>
<comment type="similarity">
    <text evidence="2">Belongs to the outer membrane factor (OMF) (TC 1.B.17) family.</text>
</comment>
<keyword evidence="3" id="KW-0813">Transport</keyword>
<dbReference type="InterPro" id="IPR051906">
    <property type="entry name" value="TolC-like"/>
</dbReference>
<accession>A0ABU5VRT7</accession>
<gene>
    <name evidence="8" type="ORF">SHI21_06105</name>
</gene>
<comment type="caution">
    <text evidence="8">The sequence shown here is derived from an EMBL/GenBank/DDBJ whole genome shotgun (WGS) entry which is preliminary data.</text>
</comment>
<dbReference type="Proteomes" id="UP001302274">
    <property type="component" value="Unassembled WGS sequence"/>
</dbReference>
<sequence>MKRILTLITLVVSMSTFSQETLDLKSVVEIAKKNNPSILLIQERLNQADAQKTLARSPLFPNLSWNLAGIYQKDAIYTGSPRFDGDPYNFYSSDVKLVQTIYQYGALDAVTEADYDKKIQLKQLEIAERNLTQNVIDSFYRFILNQQTLENLMKNQEIMQKALTTTNQRYNSGRGQMLDILQVKTQLALIQPQVDQAKNQFEIAGQQLANFMGQKEHSGFNIKGQLKALLLKDVQKYIDLKNYVLPEYDVNQLQLDQLGYTRSVTLGKEYPTVRLIGDYIYSNYKKPDLFSDYSNAWAIQLQLTIPLFSGLSSFSEKQILESQGSQLKISKRNLENDLSLKQVSSFKNLQSSEASLVSSTLAVKLAEESQAEATRIYRLSQIDFLQFLTVQQAALQAKTSLDLLKYQNIIAYSNYFVATGQPLSVLVNILTNDKVL</sequence>
<keyword evidence="9" id="KW-1185">Reference proteome</keyword>
<comment type="subcellular location">
    <subcellularLocation>
        <location evidence="1">Cell outer membrane</location>
    </subcellularLocation>
</comment>
<proteinExistence type="inferred from homology"/>
<keyword evidence="4" id="KW-1134">Transmembrane beta strand</keyword>
<evidence type="ECO:0000256" key="1">
    <source>
        <dbReference type="ARBA" id="ARBA00004442"/>
    </source>
</evidence>
<evidence type="ECO:0000256" key="7">
    <source>
        <dbReference type="ARBA" id="ARBA00023237"/>
    </source>
</evidence>
<dbReference type="Gene3D" id="1.20.1600.10">
    <property type="entry name" value="Outer membrane efflux proteins (OEP)"/>
    <property type="match status" value="1"/>
</dbReference>
<name>A0ABU5VRT7_9BACT</name>
<dbReference type="SUPFAM" id="SSF56954">
    <property type="entry name" value="Outer membrane efflux proteins (OEP)"/>
    <property type="match status" value="1"/>
</dbReference>
<organism evidence="8 9">
    <name type="scientific">Bacteriovorax antarcticus</name>
    <dbReference type="NCBI Taxonomy" id="3088717"/>
    <lineage>
        <taxon>Bacteria</taxon>
        <taxon>Pseudomonadati</taxon>
        <taxon>Bdellovibrionota</taxon>
        <taxon>Bacteriovoracia</taxon>
        <taxon>Bacteriovoracales</taxon>
        <taxon>Bacteriovoracaceae</taxon>
        <taxon>Bacteriovorax</taxon>
    </lineage>
</organism>
<protein>
    <submittedName>
        <fullName evidence="8">TolC family protein</fullName>
    </submittedName>
</protein>
<dbReference type="RefSeq" id="WP_323575393.1">
    <property type="nucleotide sequence ID" value="NZ_JAYGJQ010000001.1"/>
</dbReference>
<evidence type="ECO:0000256" key="6">
    <source>
        <dbReference type="ARBA" id="ARBA00023136"/>
    </source>
</evidence>
<evidence type="ECO:0000256" key="5">
    <source>
        <dbReference type="ARBA" id="ARBA00022692"/>
    </source>
</evidence>
<evidence type="ECO:0000256" key="3">
    <source>
        <dbReference type="ARBA" id="ARBA00022448"/>
    </source>
</evidence>
<dbReference type="PANTHER" id="PTHR30026:SF20">
    <property type="entry name" value="OUTER MEMBRANE PROTEIN TOLC"/>
    <property type="match status" value="1"/>
</dbReference>
<evidence type="ECO:0000313" key="8">
    <source>
        <dbReference type="EMBL" id="MEA9355762.1"/>
    </source>
</evidence>